<accession>A0AAP2CEZ7</accession>
<dbReference type="PANTHER" id="PTHR14226">
    <property type="entry name" value="NEUROPATHY TARGET ESTERASE/SWISS CHEESE D.MELANOGASTER"/>
    <property type="match status" value="1"/>
</dbReference>
<feature type="active site" description="Nucleophile" evidence="4">
    <location>
        <position position="41"/>
    </location>
</feature>
<evidence type="ECO:0000256" key="4">
    <source>
        <dbReference type="PROSITE-ProRule" id="PRU01161"/>
    </source>
</evidence>
<comment type="caution">
    <text evidence="4">Lacks conserved residue(s) required for the propagation of feature annotation.</text>
</comment>
<evidence type="ECO:0000256" key="2">
    <source>
        <dbReference type="ARBA" id="ARBA00022963"/>
    </source>
</evidence>
<gene>
    <name evidence="6" type="ORF">KI659_04880</name>
</gene>
<dbReference type="SUPFAM" id="SSF52151">
    <property type="entry name" value="FabD/lysophospholipase-like"/>
    <property type="match status" value="1"/>
</dbReference>
<comment type="caution">
    <text evidence="6">The sequence shown here is derived from an EMBL/GenBank/DDBJ whole genome shotgun (WGS) entry which is preliminary data.</text>
</comment>
<keyword evidence="1 4" id="KW-0378">Hydrolase</keyword>
<keyword evidence="3 4" id="KW-0443">Lipid metabolism</keyword>
<organism evidence="6 7">
    <name type="scientific">Litoribacter ruber</name>
    <dbReference type="NCBI Taxonomy" id="702568"/>
    <lineage>
        <taxon>Bacteria</taxon>
        <taxon>Pseudomonadati</taxon>
        <taxon>Bacteroidota</taxon>
        <taxon>Cytophagia</taxon>
        <taxon>Cytophagales</taxon>
        <taxon>Cyclobacteriaceae</taxon>
        <taxon>Litoribacter</taxon>
    </lineage>
</organism>
<dbReference type="EMBL" id="JAHCMY010000002">
    <property type="protein sequence ID" value="MBS9523348.1"/>
    <property type="molecule type" value="Genomic_DNA"/>
</dbReference>
<evidence type="ECO:0000313" key="6">
    <source>
        <dbReference type="EMBL" id="MBS9523348.1"/>
    </source>
</evidence>
<dbReference type="GO" id="GO:0016042">
    <property type="term" value="P:lipid catabolic process"/>
    <property type="evidence" value="ECO:0007669"/>
    <property type="project" value="UniProtKB-UniRule"/>
</dbReference>
<dbReference type="PANTHER" id="PTHR14226:SF76">
    <property type="entry name" value="NTE FAMILY PROTEIN RSSA"/>
    <property type="match status" value="1"/>
</dbReference>
<keyword evidence="2 4" id="KW-0442">Lipid degradation</keyword>
<reference evidence="6 7" key="1">
    <citation type="submission" date="2021-05" db="EMBL/GenBank/DDBJ databases">
        <authorList>
            <person name="Zhang Z.D."/>
            <person name="Osman G."/>
        </authorList>
    </citation>
    <scope>NUCLEOTIDE SEQUENCE [LARGE SCALE GENOMIC DNA]</scope>
    <source>
        <strain evidence="6 7">KCTC 32217</strain>
    </source>
</reference>
<evidence type="ECO:0000259" key="5">
    <source>
        <dbReference type="PROSITE" id="PS51635"/>
    </source>
</evidence>
<feature type="active site" description="Proton acceptor" evidence="4">
    <location>
        <position position="155"/>
    </location>
</feature>
<dbReference type="Proteomes" id="UP001319104">
    <property type="component" value="Unassembled WGS sequence"/>
</dbReference>
<evidence type="ECO:0000256" key="1">
    <source>
        <dbReference type="ARBA" id="ARBA00022801"/>
    </source>
</evidence>
<sequence>MDQKTVSLVLSSGGARGLAHIGAIEVLEENGFQISSVAGCSMGALIAGVYAKGNLPQFKEWISNLDRVDVFSLMDFTISTSGFIKGEKVFQVIQALLGDCLIEDLPIPFACNAVDIISGQEKVFTEGSLFSAIRASAAIPTVIQPALIDNISYIDGGILNPIPVELIKDNQATLRIASDVNGPQQCLVRQKVLEEGSSRIAIPAWVNEYKAKVSKYLPREKKAPKVKTLSFLDLMNLSMDMMQDRISDYILEQHPVDVHVKISRKQCGTFEFYRAKEIIEIGREITIEALQEKKLI</sequence>
<evidence type="ECO:0000256" key="3">
    <source>
        <dbReference type="ARBA" id="ARBA00023098"/>
    </source>
</evidence>
<name>A0AAP2CEZ7_9BACT</name>
<dbReference type="GO" id="GO:0016787">
    <property type="term" value="F:hydrolase activity"/>
    <property type="evidence" value="ECO:0007669"/>
    <property type="project" value="UniProtKB-UniRule"/>
</dbReference>
<dbReference type="Pfam" id="PF01734">
    <property type="entry name" value="Patatin"/>
    <property type="match status" value="1"/>
</dbReference>
<proteinExistence type="predicted"/>
<feature type="domain" description="PNPLA" evidence="5">
    <location>
        <begin position="8"/>
        <end position="168"/>
    </location>
</feature>
<dbReference type="PROSITE" id="PS51635">
    <property type="entry name" value="PNPLA"/>
    <property type="match status" value="1"/>
</dbReference>
<keyword evidence="7" id="KW-1185">Reference proteome</keyword>
<dbReference type="Gene3D" id="3.40.1090.10">
    <property type="entry name" value="Cytosolic phospholipase A2 catalytic domain"/>
    <property type="match status" value="2"/>
</dbReference>
<protein>
    <submittedName>
        <fullName evidence="6">Patatin-like phospholipase family protein</fullName>
    </submittedName>
</protein>
<evidence type="ECO:0000313" key="7">
    <source>
        <dbReference type="Proteomes" id="UP001319104"/>
    </source>
</evidence>
<dbReference type="RefSeq" id="WP_213944245.1">
    <property type="nucleotide sequence ID" value="NZ_JAHCMY010000002.1"/>
</dbReference>
<dbReference type="InterPro" id="IPR050301">
    <property type="entry name" value="NTE"/>
</dbReference>
<dbReference type="InterPro" id="IPR016035">
    <property type="entry name" value="Acyl_Trfase/lysoPLipase"/>
</dbReference>
<dbReference type="AlphaFoldDB" id="A0AAP2CEZ7"/>
<dbReference type="InterPro" id="IPR002641">
    <property type="entry name" value="PNPLA_dom"/>
</dbReference>
<feature type="short sequence motif" description="GXSXG" evidence="4">
    <location>
        <begin position="39"/>
        <end position="43"/>
    </location>
</feature>
<feature type="short sequence motif" description="DGA/G" evidence="4">
    <location>
        <begin position="155"/>
        <end position="157"/>
    </location>
</feature>